<dbReference type="PROSITE" id="PS51683">
    <property type="entry name" value="SAM_OMT_II"/>
    <property type="match status" value="1"/>
</dbReference>
<protein>
    <submittedName>
        <fullName evidence="7">O-methyltransferase</fullName>
    </submittedName>
</protein>
<feature type="active site" description="Proton acceptor" evidence="4">
    <location>
        <position position="233"/>
    </location>
</feature>
<dbReference type="PANTHER" id="PTHR43712">
    <property type="entry name" value="PUTATIVE (AFU_ORTHOLOGUE AFUA_4G14580)-RELATED"/>
    <property type="match status" value="1"/>
</dbReference>
<accession>A0A8J3ZYR3</accession>
<dbReference type="Pfam" id="PF08100">
    <property type="entry name" value="Dimerisation"/>
    <property type="match status" value="1"/>
</dbReference>
<dbReference type="Pfam" id="PF00891">
    <property type="entry name" value="Methyltransf_2"/>
    <property type="match status" value="1"/>
</dbReference>
<feature type="domain" description="O-methyltransferase C-terminal" evidence="5">
    <location>
        <begin position="99"/>
        <end position="305"/>
    </location>
</feature>
<dbReference type="InterPro" id="IPR036390">
    <property type="entry name" value="WH_DNA-bd_sf"/>
</dbReference>
<feature type="domain" description="O-methyltransferase dimerisation" evidence="6">
    <location>
        <begin position="2"/>
        <end position="74"/>
    </location>
</feature>
<dbReference type="GO" id="GO:0046983">
    <property type="term" value="F:protein dimerization activity"/>
    <property type="evidence" value="ECO:0007669"/>
    <property type="project" value="InterPro"/>
</dbReference>
<dbReference type="InterPro" id="IPR012967">
    <property type="entry name" value="COMT_dimerisation"/>
</dbReference>
<organism evidence="7 8">
    <name type="scientific">Virgisporangium ochraceum</name>
    <dbReference type="NCBI Taxonomy" id="65505"/>
    <lineage>
        <taxon>Bacteria</taxon>
        <taxon>Bacillati</taxon>
        <taxon>Actinomycetota</taxon>
        <taxon>Actinomycetes</taxon>
        <taxon>Micromonosporales</taxon>
        <taxon>Micromonosporaceae</taxon>
        <taxon>Virgisporangium</taxon>
    </lineage>
</organism>
<dbReference type="InterPro" id="IPR029063">
    <property type="entry name" value="SAM-dependent_MTases_sf"/>
</dbReference>
<reference evidence="7" key="1">
    <citation type="submission" date="2021-01" db="EMBL/GenBank/DDBJ databases">
        <title>Whole genome shotgun sequence of Virgisporangium ochraceum NBRC 16418.</title>
        <authorList>
            <person name="Komaki H."/>
            <person name="Tamura T."/>
        </authorList>
    </citation>
    <scope>NUCLEOTIDE SEQUENCE</scope>
    <source>
        <strain evidence="7">NBRC 16418</strain>
    </source>
</reference>
<dbReference type="SUPFAM" id="SSF46785">
    <property type="entry name" value="Winged helix' DNA-binding domain"/>
    <property type="match status" value="1"/>
</dbReference>
<keyword evidence="3" id="KW-0949">S-adenosyl-L-methionine</keyword>
<name>A0A8J3ZYR3_9ACTN</name>
<evidence type="ECO:0000259" key="5">
    <source>
        <dbReference type="Pfam" id="PF00891"/>
    </source>
</evidence>
<dbReference type="SUPFAM" id="SSF53335">
    <property type="entry name" value="S-adenosyl-L-methionine-dependent methyltransferases"/>
    <property type="match status" value="1"/>
</dbReference>
<evidence type="ECO:0000259" key="6">
    <source>
        <dbReference type="Pfam" id="PF08100"/>
    </source>
</evidence>
<keyword evidence="8" id="KW-1185">Reference proteome</keyword>
<comment type="caution">
    <text evidence="7">The sequence shown here is derived from an EMBL/GenBank/DDBJ whole genome shotgun (WGS) entry which is preliminary data.</text>
</comment>
<evidence type="ECO:0000256" key="1">
    <source>
        <dbReference type="ARBA" id="ARBA00022603"/>
    </source>
</evidence>
<evidence type="ECO:0000313" key="7">
    <source>
        <dbReference type="EMBL" id="GIJ70703.1"/>
    </source>
</evidence>
<dbReference type="Gene3D" id="3.40.50.150">
    <property type="entry name" value="Vaccinia Virus protein VP39"/>
    <property type="match status" value="1"/>
</dbReference>
<dbReference type="Gene3D" id="1.10.10.10">
    <property type="entry name" value="Winged helix-like DNA-binding domain superfamily/Winged helix DNA-binding domain"/>
    <property type="match status" value="1"/>
</dbReference>
<keyword evidence="2" id="KW-0808">Transferase</keyword>
<keyword evidence="1" id="KW-0489">Methyltransferase</keyword>
<dbReference type="GO" id="GO:0032259">
    <property type="term" value="P:methylation"/>
    <property type="evidence" value="ECO:0007669"/>
    <property type="project" value="UniProtKB-KW"/>
</dbReference>
<dbReference type="EMBL" id="BOPH01000082">
    <property type="protein sequence ID" value="GIJ70703.1"/>
    <property type="molecule type" value="Genomic_DNA"/>
</dbReference>
<evidence type="ECO:0000256" key="4">
    <source>
        <dbReference type="PIRSR" id="PIRSR005739-1"/>
    </source>
</evidence>
<evidence type="ECO:0000256" key="3">
    <source>
        <dbReference type="ARBA" id="ARBA00022691"/>
    </source>
</evidence>
<dbReference type="Gene3D" id="1.10.287.1350">
    <property type="match status" value="1"/>
</dbReference>
<dbReference type="AlphaFoldDB" id="A0A8J3ZYR3"/>
<sequence length="328" mass="35280">MILGHHVTAVVAAVARFDIPDRLSTGPSTATRLAGATGVDRAGMLRLLRTAVSLGLLDEPADETFAINALSECLRRGPHSLREIALAANEPIHWRSAAQLTEAVTRNRAVASDVIGMDTWQYRDAHPEGRLATSDRLVDIEAAVLPALQRDSALESCRRIVAIGDGQCRLLPALLRLAPGATGVIFDRPPVVDHARTVINALGLADRVTVVGGDFLQRVPPGGDLYVIKGVLHDCDDDSASWLLDSCYMAALPHSTLIAFEGFLPSGAAHDPVARLIDINSLLTVNGRERTIEEFEELFANAGYELTGAEPLPAVDFRPFVMLRGHRA</sequence>
<evidence type="ECO:0000256" key="2">
    <source>
        <dbReference type="ARBA" id="ARBA00022679"/>
    </source>
</evidence>
<evidence type="ECO:0000313" key="8">
    <source>
        <dbReference type="Proteomes" id="UP000635606"/>
    </source>
</evidence>
<dbReference type="InterPro" id="IPR016461">
    <property type="entry name" value="COMT-like"/>
</dbReference>
<dbReference type="InterPro" id="IPR036388">
    <property type="entry name" value="WH-like_DNA-bd_sf"/>
</dbReference>
<proteinExistence type="predicted"/>
<gene>
    <name evidence="7" type="ORF">Voc01_056200</name>
</gene>
<dbReference type="PIRSF" id="PIRSF005739">
    <property type="entry name" value="O-mtase"/>
    <property type="match status" value="1"/>
</dbReference>
<dbReference type="GO" id="GO:0008171">
    <property type="term" value="F:O-methyltransferase activity"/>
    <property type="evidence" value="ECO:0007669"/>
    <property type="project" value="InterPro"/>
</dbReference>
<dbReference type="InterPro" id="IPR001077">
    <property type="entry name" value="COMT_C"/>
</dbReference>
<dbReference type="Proteomes" id="UP000635606">
    <property type="component" value="Unassembled WGS sequence"/>
</dbReference>
<dbReference type="PANTHER" id="PTHR43712:SF2">
    <property type="entry name" value="O-METHYLTRANSFERASE CICE"/>
    <property type="match status" value="1"/>
</dbReference>